<sequence>MGLAVAAALVVMPSGPAPLSSAAAAADRVPPQRAASAAASSYPLFGRKADGHLYDYEPDRTGGLRAGVDLGGGYGEATALVQADISDGGAGNDLYLRMENTLYYTAERGGETKVIGGGWDIYTLLICAGNLGGSAEPDLVGRDKEGALWLYQGRPDGTLAGRIRIGSGGWNAMTGIAGRGDYTGDGKADLLARDTKGILYIYPGTGNAAADVALGSRVTVGTGWNAYDALVSAGDTDGDGKADLIARDPAGALWLFEGTGESNAPFAARVKIGTGGWGAYNVLF</sequence>
<evidence type="ECO:0000313" key="3">
    <source>
        <dbReference type="EMBL" id="UNZ02927.1"/>
    </source>
</evidence>
<proteinExistence type="predicted"/>
<evidence type="ECO:0000256" key="2">
    <source>
        <dbReference type="SAM" id="SignalP"/>
    </source>
</evidence>
<dbReference type="GeneID" id="66857979"/>
<dbReference type="InterPro" id="IPR028994">
    <property type="entry name" value="Integrin_alpha_N"/>
</dbReference>
<reference evidence="3 4" key="1">
    <citation type="submission" date="2022-03" db="EMBL/GenBank/DDBJ databases">
        <title>Complete genome of Streptomyces rimosus ssp. rimosus R7 (=ATCC 10970).</title>
        <authorList>
            <person name="Beganovic S."/>
            <person name="Ruckert C."/>
            <person name="Busche T."/>
            <person name="Kalinowski J."/>
            <person name="Wittmann C."/>
        </authorList>
    </citation>
    <scope>NUCLEOTIDE SEQUENCE [LARGE SCALE GENOMIC DNA]</scope>
    <source>
        <strain evidence="3 4">R7</strain>
    </source>
</reference>
<feature type="signal peptide" evidence="2">
    <location>
        <begin position="1"/>
        <end position="22"/>
    </location>
</feature>
<dbReference type="PANTHER" id="PTHR46580">
    <property type="entry name" value="SENSOR KINASE-RELATED"/>
    <property type="match status" value="1"/>
</dbReference>
<dbReference type="EMBL" id="CP094298">
    <property type="protein sequence ID" value="UNZ02927.1"/>
    <property type="molecule type" value="Genomic_DNA"/>
</dbReference>
<accession>A0ABY3YYL6</accession>
<evidence type="ECO:0000313" key="4">
    <source>
        <dbReference type="Proteomes" id="UP000829494"/>
    </source>
</evidence>
<feature type="chain" id="PRO_5047233047" evidence="2">
    <location>
        <begin position="23"/>
        <end position="284"/>
    </location>
</feature>
<dbReference type="SUPFAM" id="SSF69318">
    <property type="entry name" value="Integrin alpha N-terminal domain"/>
    <property type="match status" value="1"/>
</dbReference>
<name>A0ABY3YYL6_STRRM</name>
<dbReference type="Pfam" id="PF13517">
    <property type="entry name" value="FG-GAP_3"/>
    <property type="match status" value="1"/>
</dbReference>
<evidence type="ECO:0000256" key="1">
    <source>
        <dbReference type="ARBA" id="ARBA00022729"/>
    </source>
</evidence>
<keyword evidence="1 2" id="KW-0732">Signal</keyword>
<dbReference type="RefSeq" id="WP_003982587.1">
    <property type="nucleotide sequence ID" value="NZ_CP043497.1"/>
</dbReference>
<protein>
    <submittedName>
        <fullName evidence="3">FG-GAP repeat protein</fullName>
    </submittedName>
</protein>
<dbReference type="Gene3D" id="2.40.128.340">
    <property type="match status" value="1"/>
</dbReference>
<gene>
    <name evidence="3" type="ORF">SRIMR7_12295</name>
</gene>
<keyword evidence="4" id="KW-1185">Reference proteome</keyword>
<dbReference type="InterPro" id="IPR013517">
    <property type="entry name" value="FG-GAP"/>
</dbReference>
<organism evidence="3 4">
    <name type="scientific">Streptomyces rimosus subsp. rimosus</name>
    <dbReference type="NCBI Taxonomy" id="132474"/>
    <lineage>
        <taxon>Bacteria</taxon>
        <taxon>Bacillati</taxon>
        <taxon>Actinomycetota</taxon>
        <taxon>Actinomycetes</taxon>
        <taxon>Kitasatosporales</taxon>
        <taxon>Streptomycetaceae</taxon>
        <taxon>Streptomyces</taxon>
    </lineage>
</organism>
<dbReference type="PANTHER" id="PTHR46580:SF4">
    <property type="entry name" value="ATP_GTP-BINDING PROTEIN"/>
    <property type="match status" value="1"/>
</dbReference>
<dbReference type="Proteomes" id="UP000829494">
    <property type="component" value="Chromosome"/>
</dbReference>
<dbReference type="Gene3D" id="2.115.10.10">
    <property type="entry name" value="Tachylectin 2"/>
    <property type="match status" value="1"/>
</dbReference>